<dbReference type="InterPro" id="IPR046342">
    <property type="entry name" value="CBS_dom_sf"/>
</dbReference>
<dbReference type="SUPFAM" id="SSF53448">
    <property type="entry name" value="Nucleotide-diphospho-sugar transferases"/>
    <property type="match status" value="1"/>
</dbReference>
<dbReference type="Pfam" id="PF00483">
    <property type="entry name" value="NTP_transferase"/>
    <property type="match status" value="1"/>
</dbReference>
<dbReference type="InterPro" id="IPR050486">
    <property type="entry name" value="Mannose-1P_guanyltransferase"/>
</dbReference>
<evidence type="ECO:0000256" key="1">
    <source>
        <dbReference type="PROSITE-ProRule" id="PRU00703"/>
    </source>
</evidence>
<dbReference type="Gene3D" id="3.10.580.10">
    <property type="entry name" value="CBS-domain"/>
    <property type="match status" value="1"/>
</dbReference>
<dbReference type="InterPro" id="IPR000644">
    <property type="entry name" value="CBS_dom"/>
</dbReference>
<dbReference type="Gene3D" id="3.90.550.10">
    <property type="entry name" value="Spore Coat Polysaccharide Biosynthesis Protein SpsA, Chain A"/>
    <property type="match status" value="1"/>
</dbReference>
<proteinExistence type="predicted"/>
<dbReference type="AlphaFoldDB" id="A0A291DWA5"/>
<dbReference type="EMBL" id="CP023525">
    <property type="protein sequence ID" value="ATF91959.1"/>
    <property type="molecule type" value="Genomic_DNA"/>
</dbReference>
<gene>
    <name evidence="3" type="ORF">CO704_07565</name>
</gene>
<reference evidence="3 4" key="1">
    <citation type="submission" date="2017-09" db="EMBL/GenBank/DDBJ databases">
        <title>FDA dAtabase for Regulatory Grade micrObial Sequences (FDA-ARGOS): Supporting development and validation of Infectious Disease Dx tests.</title>
        <authorList>
            <person name="Minogue T."/>
            <person name="Wolcott M."/>
            <person name="Wasieloski L."/>
            <person name="Aguilar W."/>
            <person name="Moore D."/>
            <person name="Tallon L."/>
            <person name="Sadzewicz L."/>
            <person name="Ott S."/>
            <person name="Zhao X."/>
            <person name="Nagaraj S."/>
            <person name="Vavikolanu K."/>
            <person name="Aluvathingal J."/>
            <person name="Nadendla S."/>
            <person name="Sichtig H."/>
        </authorList>
    </citation>
    <scope>NUCLEOTIDE SEQUENCE [LARGE SCALE GENOMIC DNA]</scope>
    <source>
        <strain evidence="3 4">FDAARGOS_392</strain>
    </source>
</reference>
<dbReference type="InterPro" id="IPR005835">
    <property type="entry name" value="NTP_transferase_dom"/>
</dbReference>
<dbReference type="InterPro" id="IPR029044">
    <property type="entry name" value="Nucleotide-diphossugar_trans"/>
</dbReference>
<organism evidence="3 4">
    <name type="scientific">Cedecea neteri</name>
    <dbReference type="NCBI Taxonomy" id="158822"/>
    <lineage>
        <taxon>Bacteria</taxon>
        <taxon>Pseudomonadati</taxon>
        <taxon>Pseudomonadota</taxon>
        <taxon>Gammaproteobacteria</taxon>
        <taxon>Enterobacterales</taxon>
        <taxon>Enterobacteriaceae</taxon>
        <taxon>Cedecea</taxon>
    </lineage>
</organism>
<dbReference type="Pfam" id="PF00571">
    <property type="entry name" value="CBS"/>
    <property type="match status" value="2"/>
</dbReference>
<name>A0A291DWA5_9ENTR</name>
<accession>A0A291DWA5</accession>
<dbReference type="Proteomes" id="UP000217979">
    <property type="component" value="Chromosome"/>
</dbReference>
<feature type="domain" description="CBS" evidence="2">
    <location>
        <begin position="67"/>
        <end position="122"/>
    </location>
</feature>
<dbReference type="SMART" id="SM00116">
    <property type="entry name" value="CBS"/>
    <property type="match status" value="2"/>
</dbReference>
<feature type="domain" description="CBS" evidence="2">
    <location>
        <begin position="1"/>
        <end position="59"/>
    </location>
</feature>
<dbReference type="RefSeq" id="WP_061276622.1">
    <property type="nucleotide sequence ID" value="NZ_CP023525.1"/>
</dbReference>
<protein>
    <submittedName>
        <fullName evidence="3">Alcohol dehydrogenase</fullName>
    </submittedName>
</protein>
<dbReference type="CDD" id="cd04607">
    <property type="entry name" value="CBS_pair_NTP_transferase_assoc"/>
    <property type="match status" value="1"/>
</dbReference>
<keyword evidence="1" id="KW-0129">CBS domain</keyword>
<evidence type="ECO:0000313" key="3">
    <source>
        <dbReference type="EMBL" id="ATF91959.1"/>
    </source>
</evidence>
<dbReference type="PROSITE" id="PS51371">
    <property type="entry name" value="CBS"/>
    <property type="match status" value="2"/>
</dbReference>
<sequence length="352" mass="39367">MAQQWKNVLIKADNTIREALEIINKEALKVVLVVDDAENLLGVITDGDIRRSILNNIELSAPVSLVMNKNPITASRHDSFAKLNQLMISKSIFSIPILDGEKVVGLETMQTVNGRRSYENPVFIMAGGFGTRLKPLTDNCPKPMLKIGDRPILETVVRSFVKAGFKNLYISTHYMPEIIEAHFGNGNDFNANIKYVYEDVPLGTGGALGLLPDTLSDQLSLIMINADVLTNIDFEKLLNFHDSSSADATICVREYDYQIPYGVIKGDGNKIISMEEKPVHHFFVNAGIYVLSPSVFKSVPKNTKIDMPSLLERHMQSGEDVLMFPIHEYWLDIGRMDDFKRAQIDIHSLGLD</sequence>
<evidence type="ECO:0000313" key="4">
    <source>
        <dbReference type="Proteomes" id="UP000217979"/>
    </source>
</evidence>
<evidence type="ECO:0000259" key="2">
    <source>
        <dbReference type="PROSITE" id="PS51371"/>
    </source>
</evidence>
<dbReference type="SUPFAM" id="SSF54631">
    <property type="entry name" value="CBS-domain pair"/>
    <property type="match status" value="1"/>
</dbReference>
<dbReference type="GO" id="GO:0016779">
    <property type="term" value="F:nucleotidyltransferase activity"/>
    <property type="evidence" value="ECO:0007669"/>
    <property type="project" value="UniProtKB-ARBA"/>
</dbReference>
<dbReference type="CDD" id="cd06426">
    <property type="entry name" value="NTP_transferase_like_2"/>
    <property type="match status" value="1"/>
</dbReference>
<dbReference type="PANTHER" id="PTHR22572">
    <property type="entry name" value="SUGAR-1-PHOSPHATE GUANYL TRANSFERASE"/>
    <property type="match status" value="1"/>
</dbReference>